<protein>
    <submittedName>
        <fullName evidence="5">Alpha/Beta hydrolase protein</fullName>
    </submittedName>
</protein>
<dbReference type="Proteomes" id="UP001218188">
    <property type="component" value="Unassembled WGS sequence"/>
</dbReference>
<dbReference type="AlphaFoldDB" id="A0AAD6XFH6"/>
<evidence type="ECO:0000313" key="6">
    <source>
        <dbReference type="Proteomes" id="UP001218188"/>
    </source>
</evidence>
<dbReference type="GO" id="GO:0052689">
    <property type="term" value="F:carboxylic ester hydrolase activity"/>
    <property type="evidence" value="ECO:0007669"/>
    <property type="project" value="TreeGrafter"/>
</dbReference>
<dbReference type="GO" id="GO:0006654">
    <property type="term" value="P:phosphatidic acid biosynthetic process"/>
    <property type="evidence" value="ECO:0007669"/>
    <property type="project" value="TreeGrafter"/>
</dbReference>
<feature type="domain" description="Serine aminopeptidase S33" evidence="4">
    <location>
        <begin position="245"/>
        <end position="440"/>
    </location>
</feature>
<keyword evidence="6" id="KW-1185">Reference proteome</keyword>
<keyword evidence="5" id="KW-0378">Hydrolase</keyword>
<dbReference type="GO" id="GO:0005739">
    <property type="term" value="C:mitochondrion"/>
    <property type="evidence" value="ECO:0007669"/>
    <property type="project" value="TreeGrafter"/>
</dbReference>
<dbReference type="Gene3D" id="3.40.50.1820">
    <property type="entry name" value="alpha/beta hydrolase"/>
    <property type="match status" value="1"/>
</dbReference>
<dbReference type="EMBL" id="JARJCM010000003">
    <property type="protein sequence ID" value="KAJ7046116.1"/>
    <property type="molecule type" value="Genomic_DNA"/>
</dbReference>
<comment type="similarity">
    <text evidence="1">Belongs to the peptidase S33 family. ABHD4/ABHD5 subfamily.</text>
</comment>
<keyword evidence="3" id="KW-0472">Membrane</keyword>
<feature type="transmembrane region" description="Helical" evidence="3">
    <location>
        <begin position="97"/>
        <end position="116"/>
    </location>
</feature>
<dbReference type="InterPro" id="IPR029058">
    <property type="entry name" value="AB_hydrolase_fold"/>
</dbReference>
<gene>
    <name evidence="5" type="ORF">C8F04DRAFT_1322716</name>
</gene>
<organism evidence="5 6">
    <name type="scientific">Mycena alexandri</name>
    <dbReference type="NCBI Taxonomy" id="1745969"/>
    <lineage>
        <taxon>Eukaryota</taxon>
        <taxon>Fungi</taxon>
        <taxon>Dikarya</taxon>
        <taxon>Basidiomycota</taxon>
        <taxon>Agaricomycotina</taxon>
        <taxon>Agaricomycetes</taxon>
        <taxon>Agaricomycetidae</taxon>
        <taxon>Agaricales</taxon>
        <taxon>Marasmiineae</taxon>
        <taxon>Mycenaceae</taxon>
        <taxon>Mycena</taxon>
    </lineage>
</organism>
<accession>A0AAD6XFH6</accession>
<dbReference type="InterPro" id="IPR022742">
    <property type="entry name" value="Hydrolase_4"/>
</dbReference>
<feature type="compositionally biased region" description="Acidic residues" evidence="2">
    <location>
        <begin position="125"/>
        <end position="137"/>
    </location>
</feature>
<evidence type="ECO:0000256" key="2">
    <source>
        <dbReference type="SAM" id="MobiDB-lite"/>
    </source>
</evidence>
<name>A0AAD6XFH6_9AGAR</name>
<evidence type="ECO:0000259" key="4">
    <source>
        <dbReference type="Pfam" id="PF12146"/>
    </source>
</evidence>
<evidence type="ECO:0000256" key="1">
    <source>
        <dbReference type="ARBA" id="ARBA00038097"/>
    </source>
</evidence>
<dbReference type="PANTHER" id="PTHR42886:SF29">
    <property type="entry name" value="PUMMELIG, ISOFORM A"/>
    <property type="match status" value="1"/>
</dbReference>
<evidence type="ECO:0000256" key="3">
    <source>
        <dbReference type="SAM" id="Phobius"/>
    </source>
</evidence>
<proteinExistence type="inferred from homology"/>
<dbReference type="GO" id="GO:0042171">
    <property type="term" value="F:lysophosphatidic acid acyltransferase activity"/>
    <property type="evidence" value="ECO:0007669"/>
    <property type="project" value="TreeGrafter"/>
</dbReference>
<reference evidence="5" key="1">
    <citation type="submission" date="2023-03" db="EMBL/GenBank/DDBJ databases">
        <title>Massive genome expansion in bonnet fungi (Mycena s.s.) driven by repeated elements and novel gene families across ecological guilds.</title>
        <authorList>
            <consortium name="Lawrence Berkeley National Laboratory"/>
            <person name="Harder C.B."/>
            <person name="Miyauchi S."/>
            <person name="Viragh M."/>
            <person name="Kuo A."/>
            <person name="Thoen E."/>
            <person name="Andreopoulos B."/>
            <person name="Lu D."/>
            <person name="Skrede I."/>
            <person name="Drula E."/>
            <person name="Henrissat B."/>
            <person name="Morin E."/>
            <person name="Kohler A."/>
            <person name="Barry K."/>
            <person name="LaButti K."/>
            <person name="Morin E."/>
            <person name="Salamov A."/>
            <person name="Lipzen A."/>
            <person name="Mereny Z."/>
            <person name="Hegedus B."/>
            <person name="Baldrian P."/>
            <person name="Stursova M."/>
            <person name="Weitz H."/>
            <person name="Taylor A."/>
            <person name="Grigoriev I.V."/>
            <person name="Nagy L.G."/>
            <person name="Martin F."/>
            <person name="Kauserud H."/>
        </authorList>
    </citation>
    <scope>NUCLEOTIDE SEQUENCE</scope>
    <source>
        <strain evidence="5">CBHHK200</strain>
    </source>
</reference>
<feature type="region of interest" description="Disordered" evidence="2">
    <location>
        <begin position="367"/>
        <end position="390"/>
    </location>
</feature>
<dbReference type="Pfam" id="PF12146">
    <property type="entry name" value="Hydrolase_4"/>
    <property type="match status" value="1"/>
</dbReference>
<comment type="caution">
    <text evidence="5">The sequence shown here is derived from an EMBL/GenBank/DDBJ whole genome shotgun (WGS) entry which is preliminary data.</text>
</comment>
<keyword evidence="3" id="KW-1133">Transmembrane helix</keyword>
<keyword evidence="3" id="KW-0812">Transmembrane</keyword>
<dbReference type="PANTHER" id="PTHR42886">
    <property type="entry name" value="RE40534P-RELATED"/>
    <property type="match status" value="1"/>
</dbReference>
<sequence>MDGNVPSSRKNIFWSDFLTFWHAAWQTGPYSADADDEDNPITLRDRRSLINVKHLFGLPIWKPALYKKSRSVTRYADEALHSVPSSRAERHLLPGNIFWVIAFGWWLSLVCWYLVWPFGKYVEGEADEEDEEDEDDEPGKRESGRPIPSPRLWGAGSGRGAACMCTRRWCGVTHAQHADDLNQACRRRRWERVNERRGERGEGIWWATNDEGSAASSTVSPSSAQKHCLTPGYRAGIGFFFPNLSALAQWAGHCGSSVYAVDWLGKGRSARVPFTIKSQKKDIPGRVREAESFFIDSLEAWRTKMQFEKMTLIGHSLGGYLSVAYALKYPDRVNKLILLSPTGVPRDPTKPPLPSVRSRIIRRIAAHLPPNPPNLPRSGASARFTPSRPPQSPYAARECRRWSYYVGVFCLTVHQMGHAYCRKCSCDSPLSVLASMRDPITFEQALSVRLRTWASNVSFRSKSTPSHLSGGFTSMTDSLPSSFRMRLATVMVP</sequence>
<dbReference type="GO" id="GO:0055088">
    <property type="term" value="P:lipid homeostasis"/>
    <property type="evidence" value="ECO:0007669"/>
    <property type="project" value="TreeGrafter"/>
</dbReference>
<dbReference type="SUPFAM" id="SSF53474">
    <property type="entry name" value="alpha/beta-Hydrolases"/>
    <property type="match status" value="1"/>
</dbReference>
<evidence type="ECO:0000313" key="5">
    <source>
        <dbReference type="EMBL" id="KAJ7046116.1"/>
    </source>
</evidence>
<feature type="region of interest" description="Disordered" evidence="2">
    <location>
        <begin position="125"/>
        <end position="153"/>
    </location>
</feature>